<dbReference type="GO" id="GO:0032259">
    <property type="term" value="P:methylation"/>
    <property type="evidence" value="ECO:0007669"/>
    <property type="project" value="UniProtKB-KW"/>
</dbReference>
<dbReference type="PANTHER" id="PTHR45128:SF1">
    <property type="entry name" value="S-ADENOSYLMETHIONINE-DEPENDENT METHYLTRANSFERASE RV2258C"/>
    <property type="match status" value="1"/>
</dbReference>
<keyword evidence="3" id="KW-1185">Reference proteome</keyword>
<dbReference type="GO" id="GO:0008168">
    <property type="term" value="F:methyltransferase activity"/>
    <property type="evidence" value="ECO:0007669"/>
    <property type="project" value="UniProtKB-KW"/>
</dbReference>
<dbReference type="InterPro" id="IPR053173">
    <property type="entry name" value="SAM-binding_MTase"/>
</dbReference>
<gene>
    <name evidence="2" type="ORF">J2W69_004065</name>
</gene>
<feature type="domain" description="Methyltransferase" evidence="1">
    <location>
        <begin position="78"/>
        <end position="170"/>
    </location>
</feature>
<name>A0ABU1W535_9GAMM</name>
<keyword evidence="2" id="KW-0808">Transferase</keyword>
<evidence type="ECO:0000313" key="3">
    <source>
        <dbReference type="Proteomes" id="UP001257909"/>
    </source>
</evidence>
<organism evidence="2 3">
    <name type="scientific">Rheinheimera soli</name>
    <dbReference type="NCBI Taxonomy" id="443616"/>
    <lineage>
        <taxon>Bacteria</taxon>
        <taxon>Pseudomonadati</taxon>
        <taxon>Pseudomonadota</taxon>
        <taxon>Gammaproteobacteria</taxon>
        <taxon>Chromatiales</taxon>
        <taxon>Chromatiaceae</taxon>
        <taxon>Rheinheimera</taxon>
    </lineage>
</organism>
<dbReference type="EMBL" id="JAVDWR010000032">
    <property type="protein sequence ID" value="MDR7123082.1"/>
    <property type="molecule type" value="Genomic_DNA"/>
</dbReference>
<dbReference type="Gene3D" id="3.40.50.150">
    <property type="entry name" value="Vaccinia Virus protein VP39"/>
    <property type="match status" value="1"/>
</dbReference>
<accession>A0ABU1W535</accession>
<dbReference type="CDD" id="cd02440">
    <property type="entry name" value="AdoMet_MTases"/>
    <property type="match status" value="1"/>
</dbReference>
<dbReference type="SUPFAM" id="SSF53335">
    <property type="entry name" value="S-adenosyl-L-methionine-dependent methyltransferases"/>
    <property type="match status" value="1"/>
</dbReference>
<dbReference type="InterPro" id="IPR025714">
    <property type="entry name" value="Methyltranfer_dom"/>
</dbReference>
<dbReference type="InterPro" id="IPR029063">
    <property type="entry name" value="SAM-dependent_MTases_sf"/>
</dbReference>
<dbReference type="Pfam" id="PF13847">
    <property type="entry name" value="Methyltransf_31"/>
    <property type="match status" value="1"/>
</dbReference>
<proteinExistence type="predicted"/>
<sequence length="433" mass="50249">MEKILTQDHHLFNLHSAGSLAEVDRINKKFYGRFNFPWNPSMLAKYHDQKFWIKTLNQELGYFDHKRLFEKPKIWVAGCGTNQAVITALKYPDSEVLGTDLSKESLAAARSLAERMNVENLKLEERSINEVEYDNEFDMVICTGVIHHNFDPSSPLASLERALKRNGILELFVYNYYHRITTTSFQKAIRMMCSTSRQPNIDVELPISSYMIRDTAANYSSLMKSFLEPLVDEHESAMADAILQPVEFSYTVETFNSLVQAMDLEIVTPCLNQWDKAEDRLSWEMNFSDKAVAEQYMSLPDIIRWQVGNLLKLEQSPHVWFYVQRKDSDFAVKTSQQICAEFLNTRFKKLRTTYELHVMQEDSSYKLEDSNKKQPDPVFPKDKVAARVFEHCTGQKSIGEILKSLRMELGYHELNELRLRLTTPAYPYLEAVA</sequence>
<protein>
    <submittedName>
        <fullName evidence="2">SAM-dependent methyltransferase</fullName>
    </submittedName>
</protein>
<evidence type="ECO:0000313" key="2">
    <source>
        <dbReference type="EMBL" id="MDR7123082.1"/>
    </source>
</evidence>
<reference evidence="2 3" key="1">
    <citation type="submission" date="2023-07" db="EMBL/GenBank/DDBJ databases">
        <title>Sorghum-associated microbial communities from plants grown in Nebraska, USA.</title>
        <authorList>
            <person name="Schachtman D."/>
        </authorList>
    </citation>
    <scope>NUCLEOTIDE SEQUENCE [LARGE SCALE GENOMIC DNA]</scope>
    <source>
        <strain evidence="2 3">4138</strain>
    </source>
</reference>
<dbReference type="Proteomes" id="UP001257909">
    <property type="component" value="Unassembled WGS sequence"/>
</dbReference>
<evidence type="ECO:0000259" key="1">
    <source>
        <dbReference type="Pfam" id="PF13847"/>
    </source>
</evidence>
<comment type="caution">
    <text evidence="2">The sequence shown here is derived from an EMBL/GenBank/DDBJ whole genome shotgun (WGS) entry which is preliminary data.</text>
</comment>
<keyword evidence="2" id="KW-0489">Methyltransferase</keyword>
<dbReference type="PANTHER" id="PTHR45128">
    <property type="entry name" value="METHYLTRANSFERASE TYPE 11"/>
    <property type="match status" value="1"/>
</dbReference>
<dbReference type="RefSeq" id="WP_310281915.1">
    <property type="nucleotide sequence ID" value="NZ_JAVDWR010000032.1"/>
</dbReference>